<keyword evidence="5 6" id="KW-0408">Iron</keyword>
<dbReference type="PANTHER" id="PTHR33751:SF9">
    <property type="entry name" value="CYTOCHROME C4"/>
    <property type="match status" value="1"/>
</dbReference>
<dbReference type="AlphaFoldDB" id="A0A498CD84"/>
<dbReference type="GO" id="GO:0009055">
    <property type="term" value="F:electron transfer activity"/>
    <property type="evidence" value="ECO:0007669"/>
    <property type="project" value="InterPro"/>
</dbReference>
<evidence type="ECO:0000313" key="9">
    <source>
        <dbReference type="EMBL" id="RLK51230.1"/>
    </source>
</evidence>
<evidence type="ECO:0000256" key="6">
    <source>
        <dbReference type="PROSITE-ProRule" id="PRU00433"/>
    </source>
</evidence>
<dbReference type="PANTHER" id="PTHR33751">
    <property type="entry name" value="CBB3-TYPE CYTOCHROME C OXIDASE SUBUNIT FIXP"/>
    <property type="match status" value="1"/>
</dbReference>
<dbReference type="InterPro" id="IPR050597">
    <property type="entry name" value="Cytochrome_c_Oxidase_Subunit"/>
</dbReference>
<evidence type="ECO:0000256" key="1">
    <source>
        <dbReference type="ARBA" id="ARBA00022448"/>
    </source>
</evidence>
<dbReference type="GO" id="GO:0046872">
    <property type="term" value="F:metal ion binding"/>
    <property type="evidence" value="ECO:0007669"/>
    <property type="project" value="UniProtKB-KW"/>
</dbReference>
<feature type="signal peptide" evidence="7">
    <location>
        <begin position="1"/>
        <end position="24"/>
    </location>
</feature>
<dbReference type="Gene3D" id="1.10.760.10">
    <property type="entry name" value="Cytochrome c-like domain"/>
    <property type="match status" value="1"/>
</dbReference>
<reference evidence="9 10" key="1">
    <citation type="submission" date="2018-10" db="EMBL/GenBank/DDBJ databases">
        <title>Genomic Encyclopedia of Type Strains, Phase IV (KMG-IV): sequencing the most valuable type-strain genomes for metagenomic binning, comparative biology and taxonomic classification.</title>
        <authorList>
            <person name="Goeker M."/>
        </authorList>
    </citation>
    <scope>NUCLEOTIDE SEQUENCE [LARGE SCALE GENOMIC DNA]</scope>
    <source>
        <strain evidence="9 10">DSM 12769</strain>
    </source>
</reference>
<accession>A0A498CD84</accession>
<keyword evidence="10" id="KW-1185">Reference proteome</keyword>
<dbReference type="RefSeq" id="WP_121441651.1">
    <property type="nucleotide sequence ID" value="NZ_RCDA01000001.1"/>
</dbReference>
<keyword evidence="3 6" id="KW-0479">Metal-binding</keyword>
<gene>
    <name evidence="9" type="ORF">DFR31_1152</name>
</gene>
<evidence type="ECO:0000256" key="7">
    <source>
        <dbReference type="SAM" id="SignalP"/>
    </source>
</evidence>
<feature type="chain" id="PRO_5019823539" evidence="7">
    <location>
        <begin position="25"/>
        <end position="112"/>
    </location>
</feature>
<dbReference type="EMBL" id="RCDA01000001">
    <property type="protein sequence ID" value="RLK51230.1"/>
    <property type="molecule type" value="Genomic_DNA"/>
</dbReference>
<dbReference type="SUPFAM" id="SSF46626">
    <property type="entry name" value="Cytochrome c"/>
    <property type="match status" value="1"/>
</dbReference>
<evidence type="ECO:0000256" key="4">
    <source>
        <dbReference type="ARBA" id="ARBA00022982"/>
    </source>
</evidence>
<dbReference type="InterPro" id="IPR009056">
    <property type="entry name" value="Cyt_c-like_dom"/>
</dbReference>
<dbReference type="OrthoDB" id="9796421at2"/>
<dbReference type="PROSITE" id="PS51007">
    <property type="entry name" value="CYTC"/>
    <property type="match status" value="1"/>
</dbReference>
<sequence length="112" mass="11827">MPIIRSTAAGVTLAAALFLGPAQAGDPVAGQLKADTCMGCHGVVGQRNVYPSYHVPKLGGQHAEYLVDALMAFREGVRDHPTMNAQARSLSEEDIEDIAAYFAASEPSSRGR</sequence>
<evidence type="ECO:0000256" key="2">
    <source>
        <dbReference type="ARBA" id="ARBA00022617"/>
    </source>
</evidence>
<keyword evidence="1" id="KW-0813">Transport</keyword>
<dbReference type="Pfam" id="PF00034">
    <property type="entry name" value="Cytochrom_C"/>
    <property type="match status" value="1"/>
</dbReference>
<keyword evidence="2 6" id="KW-0349">Heme</keyword>
<proteinExistence type="predicted"/>
<evidence type="ECO:0000256" key="3">
    <source>
        <dbReference type="ARBA" id="ARBA00022723"/>
    </source>
</evidence>
<keyword evidence="4" id="KW-0249">Electron transport</keyword>
<evidence type="ECO:0000313" key="10">
    <source>
        <dbReference type="Proteomes" id="UP000275461"/>
    </source>
</evidence>
<name>A0A498CD84_9GAMM</name>
<dbReference type="Proteomes" id="UP000275461">
    <property type="component" value="Unassembled WGS sequence"/>
</dbReference>
<evidence type="ECO:0000259" key="8">
    <source>
        <dbReference type="PROSITE" id="PS51007"/>
    </source>
</evidence>
<dbReference type="InterPro" id="IPR036909">
    <property type="entry name" value="Cyt_c-like_dom_sf"/>
</dbReference>
<protein>
    <submittedName>
        <fullName evidence="9">Cytochrome c553</fullName>
    </submittedName>
</protein>
<comment type="caution">
    <text evidence="9">The sequence shown here is derived from an EMBL/GenBank/DDBJ whole genome shotgun (WGS) entry which is preliminary data.</text>
</comment>
<keyword evidence="7" id="KW-0732">Signal</keyword>
<evidence type="ECO:0000256" key="5">
    <source>
        <dbReference type="ARBA" id="ARBA00023004"/>
    </source>
</evidence>
<feature type="domain" description="Cytochrome c" evidence="8">
    <location>
        <begin position="20"/>
        <end position="106"/>
    </location>
</feature>
<organism evidence="9 10">
    <name type="scientific">Alkalispirillum mobile</name>
    <dbReference type="NCBI Taxonomy" id="85925"/>
    <lineage>
        <taxon>Bacteria</taxon>
        <taxon>Pseudomonadati</taxon>
        <taxon>Pseudomonadota</taxon>
        <taxon>Gammaproteobacteria</taxon>
        <taxon>Chromatiales</taxon>
        <taxon>Ectothiorhodospiraceae</taxon>
        <taxon>Alkalispirillum</taxon>
    </lineage>
</organism>
<dbReference type="GO" id="GO:0020037">
    <property type="term" value="F:heme binding"/>
    <property type="evidence" value="ECO:0007669"/>
    <property type="project" value="InterPro"/>
</dbReference>